<feature type="compositionally biased region" description="Acidic residues" evidence="4">
    <location>
        <begin position="419"/>
        <end position="433"/>
    </location>
</feature>
<dbReference type="GO" id="GO:0003677">
    <property type="term" value="F:DNA binding"/>
    <property type="evidence" value="ECO:0007669"/>
    <property type="project" value="UniProtKB-KW"/>
</dbReference>
<dbReference type="CDD" id="cd19708">
    <property type="entry name" value="bHLH_TS_dHLH3B_like"/>
    <property type="match status" value="1"/>
</dbReference>
<evidence type="ECO:0000259" key="6">
    <source>
        <dbReference type="PROSITE" id="PS50888"/>
    </source>
</evidence>
<keyword evidence="5" id="KW-0812">Transmembrane</keyword>
<keyword evidence="8" id="KW-1185">Reference proteome</keyword>
<dbReference type="SMART" id="SM00353">
    <property type="entry name" value="HLH"/>
    <property type="match status" value="1"/>
</dbReference>
<dbReference type="InterPro" id="IPR032008">
    <property type="entry name" value="APD1-4_N"/>
</dbReference>
<reference evidence="7" key="2">
    <citation type="submission" date="2021-04" db="EMBL/GenBank/DDBJ databases">
        <title>Genome-wide patterns of bracovirus chromosomal integration into multiple host tissues during parasitism.</title>
        <authorList>
            <person name="Chebbi M.A.C."/>
        </authorList>
    </citation>
    <scope>NUCLEOTIDE SEQUENCE</scope>
    <source>
        <tissue evidence="7">Whole body</tissue>
    </source>
</reference>
<keyword evidence="5" id="KW-0472">Membrane</keyword>
<keyword evidence="2" id="KW-0238">DNA-binding</keyword>
<dbReference type="EMBL" id="JAAOIC020000006">
    <property type="protein sequence ID" value="KAG8041875.1"/>
    <property type="molecule type" value="Genomic_DNA"/>
</dbReference>
<dbReference type="Pfam" id="PF00010">
    <property type="entry name" value="HLH"/>
    <property type="match status" value="1"/>
</dbReference>
<gene>
    <name evidence="7" type="ORF">G9C98_007179</name>
</gene>
<evidence type="ECO:0000256" key="3">
    <source>
        <dbReference type="ARBA" id="ARBA00023163"/>
    </source>
</evidence>
<dbReference type="InterPro" id="IPR032010">
    <property type="entry name" value="APD1-4_M"/>
</dbReference>
<dbReference type="Pfam" id="PF16040">
    <property type="entry name" value="APD1-4_N"/>
    <property type="match status" value="1"/>
</dbReference>
<keyword evidence="5" id="KW-1133">Transmembrane helix</keyword>
<keyword evidence="1" id="KW-0805">Transcription regulation</keyword>
<dbReference type="Pfam" id="PF16041">
    <property type="entry name" value="APD1-4_M"/>
    <property type="match status" value="1"/>
</dbReference>
<evidence type="ECO:0000256" key="1">
    <source>
        <dbReference type="ARBA" id="ARBA00023015"/>
    </source>
</evidence>
<dbReference type="PANTHER" id="PTHR39077">
    <property type="entry name" value="DUF4793 DOMAIN-CONTAINING PROTEIN"/>
    <property type="match status" value="1"/>
</dbReference>
<name>A0A8J5RAX8_9HYME</name>
<evidence type="ECO:0000313" key="8">
    <source>
        <dbReference type="Proteomes" id="UP000729913"/>
    </source>
</evidence>
<dbReference type="GO" id="GO:0046983">
    <property type="term" value="F:protein dimerization activity"/>
    <property type="evidence" value="ECO:0007669"/>
    <property type="project" value="InterPro"/>
</dbReference>
<dbReference type="Proteomes" id="UP000729913">
    <property type="component" value="Unassembled WGS sequence"/>
</dbReference>
<dbReference type="PROSITE" id="PS50888">
    <property type="entry name" value="BHLH"/>
    <property type="match status" value="1"/>
</dbReference>
<dbReference type="OrthoDB" id="6435218at2759"/>
<protein>
    <recommendedName>
        <fullName evidence="6">BHLH domain-containing protein</fullName>
    </recommendedName>
</protein>
<feature type="region of interest" description="Disordered" evidence="4">
    <location>
        <begin position="417"/>
        <end position="456"/>
    </location>
</feature>
<evidence type="ECO:0000313" key="7">
    <source>
        <dbReference type="EMBL" id="KAG8041875.1"/>
    </source>
</evidence>
<proteinExistence type="predicted"/>
<reference evidence="7" key="1">
    <citation type="submission" date="2020-03" db="EMBL/GenBank/DDBJ databases">
        <authorList>
            <person name="Chebbi M.A."/>
            <person name="Drezen J.M."/>
        </authorList>
    </citation>
    <scope>NUCLEOTIDE SEQUENCE</scope>
    <source>
        <tissue evidence="7">Whole body</tissue>
    </source>
</reference>
<feature type="region of interest" description="Disordered" evidence="4">
    <location>
        <begin position="613"/>
        <end position="649"/>
    </location>
</feature>
<comment type="caution">
    <text evidence="7">The sequence shown here is derived from an EMBL/GenBank/DDBJ whole genome shotgun (WGS) entry which is preliminary data.</text>
</comment>
<feature type="domain" description="BHLH" evidence="6">
    <location>
        <begin position="668"/>
        <end position="720"/>
    </location>
</feature>
<dbReference type="FunFam" id="4.10.280.10:FF:000015">
    <property type="entry name" value="T-cell acute lymphocytic leukemia 1"/>
    <property type="match status" value="1"/>
</dbReference>
<evidence type="ECO:0000256" key="2">
    <source>
        <dbReference type="ARBA" id="ARBA00023125"/>
    </source>
</evidence>
<dbReference type="InterPro" id="IPR011598">
    <property type="entry name" value="bHLH_dom"/>
</dbReference>
<evidence type="ECO:0000256" key="4">
    <source>
        <dbReference type="SAM" id="MobiDB-lite"/>
    </source>
</evidence>
<sequence>MSTIPLKLDIYDEETRPRDWDPKKTECRGPLKLARLCILGIILPAALVAGPVYLRYRVYSEQLYPLAASDQRLIDARVSTTWCQRQVVKVNATFNAYLINGEPKIKVDAIPVSMTRHLVLEDDMKEYWGFYLLRGSSVTVSTCVRWPGASLTIIRGHKHLHECAFIGDDSSEELEELLEIAEERGILNGTGLSQLKKDNPSNLPKNMKRVQPGVRFHHQKNTGFSRTNLANQYNSHELDAPAMREILKNLFAKTLETKNMQKSNPHHHYEGVFKDSVNIDRPPTTFDNYSWISEQLKALEQKTEQTIIENEKTTPESKKNDFTEKEEINQVKADENLEQTSAEVFKDILQKINSLGTRGRRVINKLITTLDKAKNETHDWTKVLHNVIQNSTILPAEKKRLKRQLFLSSPLQEALGTTVEDDEDAAVEEEDLNPDGIAEDRGSVNESTLNDRSNSEFWSSFSSSEERLLDCKGLILNLPLTPHHLCSPKYENQHSAASMPNAVTYRVPIDGYYFFVFSSENEIQPNYIRIQFDLLKTVYNTSQPIFECKNSTKECSLPFNFFSWERTVLELPVTNNDSQWNEEYVVVSQCEPRTAVYLLCIITPMLTYVTNNGATDAEDRSPTTSLISGDGEIVDDSGDSPGTRDTEEEAMFSRHLNSPSGQIGTGGVRKLFTNSRERWRQQNVSGAFAELRKLVPTHPPEKKLSKNEILRMAIRYIRLLTNVLEWQKAQERNATLQNHVKIKCEPHLNYQLKSQIQKEEKSRFIDHAPGQHCDKNGNDLLMIAPLITPNHQTLKNQISQSQNRSRVFQKSHNILIVSNIISNGGSSSASLVSSLRSPSKRLKVERDEEEASIKILRNKRSKVYKDCKNSE</sequence>
<dbReference type="AlphaFoldDB" id="A0A8J5RAX8"/>
<feature type="transmembrane region" description="Helical" evidence="5">
    <location>
        <begin position="33"/>
        <end position="54"/>
    </location>
</feature>
<evidence type="ECO:0000256" key="5">
    <source>
        <dbReference type="SAM" id="Phobius"/>
    </source>
</evidence>
<dbReference type="PANTHER" id="PTHR39077:SF1">
    <property type="entry name" value="E3 UBIQUITIN-PROTEIN LIGASE APD1-4 MIDDLE DOMAIN-CONTAINING PROTEIN"/>
    <property type="match status" value="1"/>
</dbReference>
<organism evidence="7 8">
    <name type="scientific">Cotesia typhae</name>
    <dbReference type="NCBI Taxonomy" id="2053667"/>
    <lineage>
        <taxon>Eukaryota</taxon>
        <taxon>Metazoa</taxon>
        <taxon>Ecdysozoa</taxon>
        <taxon>Arthropoda</taxon>
        <taxon>Hexapoda</taxon>
        <taxon>Insecta</taxon>
        <taxon>Pterygota</taxon>
        <taxon>Neoptera</taxon>
        <taxon>Endopterygota</taxon>
        <taxon>Hymenoptera</taxon>
        <taxon>Apocrita</taxon>
        <taxon>Ichneumonoidea</taxon>
        <taxon>Braconidae</taxon>
        <taxon>Microgastrinae</taxon>
        <taxon>Cotesia</taxon>
    </lineage>
</organism>
<accession>A0A8J5RAX8</accession>
<keyword evidence="3" id="KW-0804">Transcription</keyword>